<dbReference type="KEGG" id="cle:Clole_4132"/>
<protein>
    <recommendedName>
        <fullName evidence="3">GCN5-related N-acetyltransferase</fullName>
    </recommendedName>
</protein>
<dbReference type="EMBL" id="CP002582">
    <property type="protein sequence ID" value="ADZ85805.1"/>
    <property type="molecule type" value="Genomic_DNA"/>
</dbReference>
<dbReference type="HOGENOM" id="CLU_1560258_0_0_9"/>
<evidence type="ECO:0000313" key="2">
    <source>
        <dbReference type="Proteomes" id="UP000008467"/>
    </source>
</evidence>
<reference evidence="1 2" key="1">
    <citation type="journal article" date="2011" name="J. Bacteriol.">
        <title>Complete genome sequence of the cellulose-degrading bacterium Cellulosilyticum lentocellum.</title>
        <authorList>
            <consortium name="US DOE Joint Genome Institute"/>
            <person name="Miller D.A."/>
            <person name="Suen G."/>
            <person name="Bruce D."/>
            <person name="Copeland A."/>
            <person name="Cheng J.F."/>
            <person name="Detter C."/>
            <person name="Goodwin L.A."/>
            <person name="Han C.S."/>
            <person name="Hauser L.J."/>
            <person name="Land M.L."/>
            <person name="Lapidus A."/>
            <person name="Lucas S."/>
            <person name="Meincke L."/>
            <person name="Pitluck S."/>
            <person name="Tapia R."/>
            <person name="Teshima H."/>
            <person name="Woyke T."/>
            <person name="Fox B.G."/>
            <person name="Angert E.R."/>
            <person name="Currie C.R."/>
        </authorList>
    </citation>
    <scope>NUCLEOTIDE SEQUENCE [LARGE SCALE GENOMIC DNA]</scope>
    <source>
        <strain evidence="2">ATCC 49066 / DSM 5427 / NCIMB 11756 / RHM5</strain>
    </source>
</reference>
<dbReference type="Gene3D" id="3.40.630.30">
    <property type="match status" value="1"/>
</dbReference>
<organism evidence="1 2">
    <name type="scientific">Cellulosilyticum lentocellum (strain ATCC 49066 / DSM 5427 / NCIMB 11756 / RHM5)</name>
    <name type="common">Clostridium lentocellum</name>
    <dbReference type="NCBI Taxonomy" id="642492"/>
    <lineage>
        <taxon>Bacteria</taxon>
        <taxon>Bacillati</taxon>
        <taxon>Bacillota</taxon>
        <taxon>Clostridia</taxon>
        <taxon>Lachnospirales</taxon>
        <taxon>Cellulosilyticaceae</taxon>
        <taxon>Cellulosilyticum</taxon>
    </lineage>
</organism>
<dbReference type="eggNOG" id="COG1670">
    <property type="taxonomic scope" value="Bacteria"/>
</dbReference>
<dbReference type="RefSeq" id="WP_013659076.1">
    <property type="nucleotide sequence ID" value="NC_015275.1"/>
</dbReference>
<dbReference type="Proteomes" id="UP000008467">
    <property type="component" value="Chromosome"/>
</dbReference>
<dbReference type="AlphaFoldDB" id="F2JM25"/>
<accession>F2JM25</accession>
<proteinExistence type="predicted"/>
<dbReference type="Pfam" id="PF13420">
    <property type="entry name" value="Acetyltransf_4"/>
    <property type="match status" value="1"/>
</dbReference>
<dbReference type="InterPro" id="IPR016181">
    <property type="entry name" value="Acyl_CoA_acyltransferase"/>
</dbReference>
<evidence type="ECO:0008006" key="3">
    <source>
        <dbReference type="Google" id="ProtNLM"/>
    </source>
</evidence>
<name>F2JM25_CELLD</name>
<dbReference type="SUPFAM" id="SSF55729">
    <property type="entry name" value="Acyl-CoA N-acyltransferases (Nat)"/>
    <property type="match status" value="1"/>
</dbReference>
<evidence type="ECO:0000313" key="1">
    <source>
        <dbReference type="EMBL" id="ADZ85805.1"/>
    </source>
</evidence>
<gene>
    <name evidence="1" type="ordered locus">Clole_4132</name>
</gene>
<sequence length="173" mass="19883">MLNTTISTEHLQLSLATLEDLMVLKKIYAEATLCYSFDTGYKITSPEVILRKGALPANHIANNSYIYCIYLKGHMIGYIEVYLSFPTSDNIYIPFFYITDPYKNKDYKEDVLACLIEAFGTENYKTVSVYTALKTWKDLAFWQSCGFDTILSVETDSTNTEHSYGYIELQYII</sequence>
<keyword evidence="2" id="KW-1185">Reference proteome</keyword>